<evidence type="ECO:0000313" key="2">
    <source>
        <dbReference type="Proteomes" id="UP000291286"/>
    </source>
</evidence>
<protein>
    <submittedName>
        <fullName evidence="1">Uncharacterized protein</fullName>
    </submittedName>
</protein>
<proteinExistence type="predicted"/>
<evidence type="ECO:0000313" key="1">
    <source>
        <dbReference type="EMBL" id="TAA27645.1"/>
    </source>
</evidence>
<dbReference type="AlphaFoldDB" id="A0A4Q8LEL6"/>
<sequence length="107" mass="11429">MSEAAASTWIAVRAGRRSPVLRLRADANRLWAGLFTATDNTGAIAFSGCDTKDGAHVLGGSLIIGAHYPMSRKQLVKAVRWLRAQGVNVDFDDEDAAVLSITDEAQS</sequence>
<dbReference type="RefSeq" id="WP_130519365.1">
    <property type="nucleotide sequence ID" value="NZ_SHMB01000005.1"/>
</dbReference>
<dbReference type="Proteomes" id="UP000291286">
    <property type="component" value="Unassembled WGS sequence"/>
</dbReference>
<dbReference type="EMBL" id="SHMB01000005">
    <property type="protein sequence ID" value="TAA27645.1"/>
    <property type="molecule type" value="Genomic_DNA"/>
</dbReference>
<reference evidence="1 2" key="1">
    <citation type="submission" date="2019-02" db="EMBL/GenBank/DDBJ databases">
        <title>WGS of Pseudoxanthomonas species novum from clinical isolates.</title>
        <authorList>
            <person name="Bernier A.-M."/>
            <person name="Bernard K."/>
            <person name="Vachon A."/>
        </authorList>
    </citation>
    <scope>NUCLEOTIDE SEQUENCE [LARGE SCALE GENOMIC DNA]</scope>
    <source>
        <strain evidence="1 2">NML171202</strain>
    </source>
</reference>
<name>A0A4Q8LEL6_9GAMM</name>
<accession>A0A4Q8LEL6</accession>
<comment type="caution">
    <text evidence="1">The sequence shown here is derived from an EMBL/GenBank/DDBJ whole genome shotgun (WGS) entry which is preliminary data.</text>
</comment>
<organism evidence="1 2">
    <name type="scientific">Pseudoxanthomonas winnipegensis</name>
    <dbReference type="NCBI Taxonomy" id="2480810"/>
    <lineage>
        <taxon>Bacteria</taxon>
        <taxon>Pseudomonadati</taxon>
        <taxon>Pseudomonadota</taxon>
        <taxon>Gammaproteobacteria</taxon>
        <taxon>Lysobacterales</taxon>
        <taxon>Lysobacteraceae</taxon>
        <taxon>Pseudoxanthomonas</taxon>
    </lineage>
</organism>
<gene>
    <name evidence="1" type="ORF">EA661_12880</name>
</gene>